<dbReference type="InterPro" id="IPR050707">
    <property type="entry name" value="HTH_MetabolicPath_Reg"/>
</dbReference>
<dbReference type="SUPFAM" id="SSF55781">
    <property type="entry name" value="GAF domain-like"/>
    <property type="match status" value="1"/>
</dbReference>
<dbReference type="InterPro" id="IPR029016">
    <property type="entry name" value="GAF-like_dom_sf"/>
</dbReference>
<dbReference type="Pfam" id="PF01614">
    <property type="entry name" value="IclR_C"/>
    <property type="match status" value="1"/>
</dbReference>
<dbReference type="Proteomes" id="UP000671995">
    <property type="component" value="Chromosome"/>
</dbReference>
<dbReference type="PANTHER" id="PTHR30136">
    <property type="entry name" value="HELIX-TURN-HELIX TRANSCRIPTIONAL REGULATOR, ICLR FAMILY"/>
    <property type="match status" value="1"/>
</dbReference>
<feature type="domain" description="HTH iclR-type" evidence="4">
    <location>
        <begin position="13"/>
        <end position="75"/>
    </location>
</feature>
<dbReference type="PROSITE" id="PS51078">
    <property type="entry name" value="ICLR_ED"/>
    <property type="match status" value="1"/>
</dbReference>
<dbReference type="GO" id="GO:0003677">
    <property type="term" value="F:DNA binding"/>
    <property type="evidence" value="ECO:0007669"/>
    <property type="project" value="UniProtKB-KW"/>
</dbReference>
<evidence type="ECO:0000313" key="7">
    <source>
        <dbReference type="Proteomes" id="UP000671995"/>
    </source>
</evidence>
<dbReference type="PROSITE" id="PS51077">
    <property type="entry name" value="HTH_ICLR"/>
    <property type="match status" value="1"/>
</dbReference>
<dbReference type="GO" id="GO:0045892">
    <property type="term" value="P:negative regulation of DNA-templated transcription"/>
    <property type="evidence" value="ECO:0007669"/>
    <property type="project" value="TreeGrafter"/>
</dbReference>
<dbReference type="InterPro" id="IPR014757">
    <property type="entry name" value="Tscrpt_reg_IclR_C"/>
</dbReference>
<organism evidence="6 7">
    <name type="scientific">Treponema parvum</name>
    <dbReference type="NCBI Taxonomy" id="138851"/>
    <lineage>
        <taxon>Bacteria</taxon>
        <taxon>Pseudomonadati</taxon>
        <taxon>Spirochaetota</taxon>
        <taxon>Spirochaetia</taxon>
        <taxon>Spirochaetales</taxon>
        <taxon>Treponemataceae</taxon>
        <taxon>Treponema</taxon>
    </lineage>
</organism>
<evidence type="ECO:0000256" key="1">
    <source>
        <dbReference type="ARBA" id="ARBA00023015"/>
    </source>
</evidence>
<feature type="domain" description="IclR-ED" evidence="5">
    <location>
        <begin position="76"/>
        <end position="261"/>
    </location>
</feature>
<keyword evidence="2" id="KW-0238">DNA-binding</keyword>
<protein>
    <submittedName>
        <fullName evidence="6">IclR family transcriptional regulator</fullName>
    </submittedName>
</protein>
<accession>A0A975EXK4</accession>
<dbReference type="InterPro" id="IPR036388">
    <property type="entry name" value="WH-like_DNA-bd_sf"/>
</dbReference>
<dbReference type="AlphaFoldDB" id="A0A975EXK4"/>
<dbReference type="PANTHER" id="PTHR30136:SF24">
    <property type="entry name" value="HTH-TYPE TRANSCRIPTIONAL REPRESSOR ALLR"/>
    <property type="match status" value="1"/>
</dbReference>
<evidence type="ECO:0000256" key="3">
    <source>
        <dbReference type="ARBA" id="ARBA00023163"/>
    </source>
</evidence>
<evidence type="ECO:0000256" key="2">
    <source>
        <dbReference type="ARBA" id="ARBA00023125"/>
    </source>
</evidence>
<dbReference type="GO" id="GO:0003700">
    <property type="term" value="F:DNA-binding transcription factor activity"/>
    <property type="evidence" value="ECO:0007669"/>
    <property type="project" value="TreeGrafter"/>
</dbReference>
<dbReference type="InterPro" id="IPR005471">
    <property type="entry name" value="Tscrpt_reg_IclR_N"/>
</dbReference>
<dbReference type="InterPro" id="IPR036390">
    <property type="entry name" value="WH_DNA-bd_sf"/>
</dbReference>
<dbReference type="RefSeq" id="WP_210117674.1">
    <property type="nucleotide sequence ID" value="NZ_CP054257.1"/>
</dbReference>
<reference evidence="6" key="1">
    <citation type="submission" date="2020-05" db="EMBL/GenBank/DDBJ databases">
        <authorList>
            <person name="Zeng H."/>
            <person name="Chan Y.K."/>
            <person name="Watt R.M."/>
        </authorList>
    </citation>
    <scope>NUCLEOTIDE SEQUENCE</scope>
    <source>
        <strain evidence="6">ATCC 700773</strain>
    </source>
</reference>
<dbReference type="SUPFAM" id="SSF46785">
    <property type="entry name" value="Winged helix' DNA-binding domain"/>
    <property type="match status" value="1"/>
</dbReference>
<gene>
    <name evidence="6" type="ORF">HRI96_00915</name>
</gene>
<name>A0A975EXK4_9SPIR</name>
<keyword evidence="1" id="KW-0805">Transcription regulation</keyword>
<reference evidence="6" key="2">
    <citation type="journal article" date="2021" name="Microbiol. Resour. Announc.">
        <title>Complete Genome Sequences of Three Human Oral Treponema parvum Isolates.</title>
        <authorList>
            <person name="Zeng H."/>
            <person name="Watt R.M."/>
        </authorList>
    </citation>
    <scope>NUCLEOTIDE SEQUENCE</scope>
    <source>
        <strain evidence="6">ATCC 700773</strain>
    </source>
</reference>
<sequence>MANKKDDNGKYNVKIVSRCLSILDFAAQNDGPFSVQQIMTALDLNTNMAYRLLTTMTTAGYLEKDENTSLYTASLKFVHLFNRALSSLDIRKIALPYMEMLSKHFPKANINLALLFNYEVLQIDRLDSQSVLRTYFTPGKKIPFYASGLGKVLASELYPEEIEKMIDKGGGFKDLTVHTIVDHNLLMAELKKVREQGYATDRQELILHDNCNAAPIRNSAGKIIAAVSMSAFDNAMTSEEMDANIHFVCDTARQISYFLGYTGV</sequence>
<dbReference type="Gene3D" id="3.30.450.40">
    <property type="match status" value="1"/>
</dbReference>
<dbReference type="EMBL" id="CP054257">
    <property type="protein sequence ID" value="QTQ10879.1"/>
    <property type="molecule type" value="Genomic_DNA"/>
</dbReference>
<dbReference type="Gene3D" id="1.10.10.10">
    <property type="entry name" value="Winged helix-like DNA-binding domain superfamily/Winged helix DNA-binding domain"/>
    <property type="match status" value="1"/>
</dbReference>
<dbReference type="Pfam" id="PF09339">
    <property type="entry name" value="HTH_IclR"/>
    <property type="match status" value="1"/>
</dbReference>
<evidence type="ECO:0000259" key="5">
    <source>
        <dbReference type="PROSITE" id="PS51078"/>
    </source>
</evidence>
<dbReference type="SMART" id="SM00346">
    <property type="entry name" value="HTH_ICLR"/>
    <property type="match status" value="1"/>
</dbReference>
<evidence type="ECO:0000313" key="6">
    <source>
        <dbReference type="EMBL" id="QTQ10879.1"/>
    </source>
</evidence>
<evidence type="ECO:0000259" key="4">
    <source>
        <dbReference type="PROSITE" id="PS51077"/>
    </source>
</evidence>
<proteinExistence type="predicted"/>
<keyword evidence="3" id="KW-0804">Transcription</keyword>